<feature type="domain" description="Transposase InsH N-terminal" evidence="1">
    <location>
        <begin position="28"/>
        <end position="109"/>
    </location>
</feature>
<evidence type="ECO:0000313" key="2">
    <source>
        <dbReference type="EMBL" id="QFG36813.1"/>
    </source>
</evidence>
<reference evidence="3 5" key="2">
    <citation type="submission" date="2020-07" db="EMBL/GenBank/DDBJ databases">
        <title>The complete genome of Paracoccus pantotrophus ACCC 10489.</title>
        <authorList>
            <person name="Si Y."/>
        </authorList>
    </citation>
    <scope>NUCLEOTIDE SEQUENCE [LARGE SCALE GENOMIC DNA]</scope>
    <source>
        <strain evidence="3 5">ACCC10489</strain>
    </source>
</reference>
<dbReference type="EMBL" id="CP044426">
    <property type="protein sequence ID" value="QFG36813.1"/>
    <property type="molecule type" value="Genomic_DNA"/>
</dbReference>
<dbReference type="EMBL" id="CP058690">
    <property type="protein sequence ID" value="QLH14377.1"/>
    <property type="molecule type" value="Genomic_DNA"/>
</dbReference>
<dbReference type="GeneID" id="51371189"/>
<gene>
    <name evidence="2" type="ORF">ESD82_11460</name>
    <name evidence="3" type="ORF">HYQ43_08600</name>
</gene>
<accession>A0A7H9BSM5</accession>
<evidence type="ECO:0000313" key="4">
    <source>
        <dbReference type="Proteomes" id="UP000326453"/>
    </source>
</evidence>
<name>A0A7H9BSM5_PARPN</name>
<dbReference type="RefSeq" id="WP_147277984.1">
    <property type="nucleotide sequence ID" value="NZ_CP038203.1"/>
</dbReference>
<organism evidence="3 5">
    <name type="scientific">Paracoccus pantotrophus</name>
    <name type="common">Thiosphaera pantotropha</name>
    <dbReference type="NCBI Taxonomy" id="82367"/>
    <lineage>
        <taxon>Bacteria</taxon>
        <taxon>Pseudomonadati</taxon>
        <taxon>Pseudomonadota</taxon>
        <taxon>Alphaproteobacteria</taxon>
        <taxon>Rhodobacterales</taxon>
        <taxon>Paracoccaceae</taxon>
        <taxon>Paracoccus</taxon>
    </lineage>
</organism>
<sequence>MIHPADGGGRDMTGGADKTRGALFSCFDLEARIPARQPLCKIRWVMSKAQAGLDAECEALYIKFGHPSITPEWPIRVYLIQIRFLVCSERQLWSRCSMTCRTGWSWILGPKTQRGFRPASDDWQSGRVIVAILA</sequence>
<dbReference type="Pfam" id="PF05598">
    <property type="entry name" value="DUF772"/>
    <property type="match status" value="1"/>
</dbReference>
<protein>
    <recommendedName>
        <fullName evidence="1">Transposase InsH N-terminal domain-containing protein</fullName>
    </recommendedName>
</protein>
<dbReference type="KEGG" id="ppan:ESD82_11460"/>
<dbReference type="Proteomes" id="UP000326453">
    <property type="component" value="Chromosome 1"/>
</dbReference>
<evidence type="ECO:0000259" key="1">
    <source>
        <dbReference type="Pfam" id="PF05598"/>
    </source>
</evidence>
<evidence type="ECO:0000313" key="3">
    <source>
        <dbReference type="EMBL" id="QLH14377.1"/>
    </source>
</evidence>
<dbReference type="AlphaFoldDB" id="A0A7H9BSM5"/>
<dbReference type="InterPro" id="IPR008490">
    <property type="entry name" value="Transposase_InsH_N"/>
</dbReference>
<dbReference type="OrthoDB" id="9774608at2"/>
<dbReference type="Proteomes" id="UP000509322">
    <property type="component" value="Chromosome 2"/>
</dbReference>
<reference evidence="2 4" key="1">
    <citation type="submission" date="2019-01" db="EMBL/GenBank/DDBJ databases">
        <title>Complete Genome Sequence and Annotation of the Paracoccus pantotrophus type strain DSM 2944.</title>
        <authorList>
            <person name="Bockwoldt J.A."/>
            <person name="Zimmermann M."/>
            <person name="Tiso T."/>
            <person name="Blank L.M."/>
        </authorList>
    </citation>
    <scope>NUCLEOTIDE SEQUENCE [LARGE SCALE GENOMIC DNA]</scope>
    <source>
        <strain evidence="2 4">DSM 2944</strain>
    </source>
</reference>
<proteinExistence type="predicted"/>
<evidence type="ECO:0000313" key="5">
    <source>
        <dbReference type="Proteomes" id="UP000509322"/>
    </source>
</evidence>